<evidence type="ECO:0000256" key="4">
    <source>
        <dbReference type="ARBA" id="ARBA00022840"/>
    </source>
</evidence>
<comment type="catalytic activity">
    <reaction evidence="6">
        <text>L-aspartyl-tRNA(Asn) + L-glutamine + ATP + H2O = L-asparaginyl-tRNA(Asn) + L-glutamate + ADP + phosphate + 2 H(+)</text>
        <dbReference type="Rhea" id="RHEA:14513"/>
        <dbReference type="Rhea" id="RHEA-COMP:9674"/>
        <dbReference type="Rhea" id="RHEA-COMP:9677"/>
        <dbReference type="ChEBI" id="CHEBI:15377"/>
        <dbReference type="ChEBI" id="CHEBI:15378"/>
        <dbReference type="ChEBI" id="CHEBI:29985"/>
        <dbReference type="ChEBI" id="CHEBI:30616"/>
        <dbReference type="ChEBI" id="CHEBI:43474"/>
        <dbReference type="ChEBI" id="CHEBI:58359"/>
        <dbReference type="ChEBI" id="CHEBI:78515"/>
        <dbReference type="ChEBI" id="CHEBI:78516"/>
        <dbReference type="ChEBI" id="CHEBI:456216"/>
    </reaction>
</comment>
<comment type="subunit">
    <text evidence="1">Heterotrimer of A, B and C subunits.</text>
</comment>
<dbReference type="InterPro" id="IPR003789">
    <property type="entry name" value="Asn/Gln_tRNA_amidoTrase-B-like"/>
</dbReference>
<dbReference type="Pfam" id="PF02637">
    <property type="entry name" value="GatB_Yqey"/>
    <property type="match status" value="1"/>
</dbReference>
<dbReference type="Gene3D" id="1.10.10.410">
    <property type="match status" value="1"/>
</dbReference>
<reference evidence="10" key="1">
    <citation type="submission" date="2018-03" db="EMBL/GenBank/DDBJ databases">
        <title>Ecological and genomic features of two cosmopolitan and abundant freshwater picocyanobacteria.</title>
        <authorList>
            <person name="Cabello-Yeves P.J."/>
            <person name="Picazo A."/>
            <person name="Camacho A."/>
            <person name="Callieri C."/>
            <person name="Rosselli R."/>
            <person name="Roda-Garcia J."/>
            <person name="Coutinho F.H."/>
            <person name="Rodriguez-Valera F."/>
        </authorList>
    </citation>
    <scope>NUCLEOTIDE SEQUENCE [LARGE SCALE GENOMIC DNA]</scope>
    <source>
        <strain evidence="10">Tous</strain>
    </source>
</reference>
<evidence type="ECO:0000256" key="7">
    <source>
        <dbReference type="ARBA" id="ARBA00047913"/>
    </source>
</evidence>
<evidence type="ECO:0000259" key="8">
    <source>
        <dbReference type="Pfam" id="PF02637"/>
    </source>
</evidence>
<dbReference type="GO" id="GO:0016884">
    <property type="term" value="F:carbon-nitrogen ligase activity, with glutamine as amido-N-donor"/>
    <property type="evidence" value="ECO:0007669"/>
    <property type="project" value="InterPro"/>
</dbReference>
<comment type="caution">
    <text evidence="9">The sequence shown here is derived from an EMBL/GenBank/DDBJ whole genome shotgun (WGS) entry which is preliminary data.</text>
</comment>
<dbReference type="AlphaFoldDB" id="A0A2P7EA85"/>
<keyword evidence="4" id="KW-0067">ATP-binding</keyword>
<keyword evidence="5" id="KW-0648">Protein biosynthesis</keyword>
<gene>
    <name evidence="9" type="ORF">C7K08_14790</name>
</gene>
<feature type="domain" description="Asn/Gln amidotransferase" evidence="8">
    <location>
        <begin position="1"/>
        <end position="53"/>
    </location>
</feature>
<evidence type="ECO:0000313" key="10">
    <source>
        <dbReference type="Proteomes" id="UP000240206"/>
    </source>
</evidence>
<sequence length="55" mass="5918">AIVDQLLADHPAEVEAFRGGKNKLQGFFVGLLMKQTGGRADPKLANQILLTKLKG</sequence>
<evidence type="ECO:0000313" key="9">
    <source>
        <dbReference type="EMBL" id="PSI00133.1"/>
    </source>
</evidence>
<name>A0A2P7EA85_9SYNE</name>
<dbReference type="GO" id="GO:0006412">
    <property type="term" value="P:translation"/>
    <property type="evidence" value="ECO:0007669"/>
    <property type="project" value="UniProtKB-KW"/>
</dbReference>
<protein>
    <submittedName>
        <fullName evidence="9">Asp-tRNA(Asn)/Glu-tRNA(Gln) amidotransferase GatCAB subunit B</fullName>
    </submittedName>
</protein>
<evidence type="ECO:0000256" key="6">
    <source>
        <dbReference type="ARBA" id="ARBA00047380"/>
    </source>
</evidence>
<keyword evidence="2" id="KW-0436">Ligase</keyword>
<keyword evidence="10" id="KW-1185">Reference proteome</keyword>
<dbReference type="GO" id="GO:0005524">
    <property type="term" value="F:ATP binding"/>
    <property type="evidence" value="ECO:0007669"/>
    <property type="project" value="UniProtKB-KW"/>
</dbReference>
<evidence type="ECO:0000256" key="5">
    <source>
        <dbReference type="ARBA" id="ARBA00022917"/>
    </source>
</evidence>
<dbReference type="EMBL" id="PXVC01000264">
    <property type="protein sequence ID" value="PSI00133.1"/>
    <property type="molecule type" value="Genomic_DNA"/>
</dbReference>
<evidence type="ECO:0000256" key="3">
    <source>
        <dbReference type="ARBA" id="ARBA00022741"/>
    </source>
</evidence>
<feature type="non-terminal residue" evidence="9">
    <location>
        <position position="1"/>
    </location>
</feature>
<comment type="catalytic activity">
    <reaction evidence="7">
        <text>L-glutamyl-tRNA(Gln) + L-glutamine + ATP + H2O = L-glutaminyl-tRNA(Gln) + L-glutamate + ADP + phosphate + H(+)</text>
        <dbReference type="Rhea" id="RHEA:17521"/>
        <dbReference type="Rhea" id="RHEA-COMP:9681"/>
        <dbReference type="Rhea" id="RHEA-COMP:9684"/>
        <dbReference type="ChEBI" id="CHEBI:15377"/>
        <dbReference type="ChEBI" id="CHEBI:15378"/>
        <dbReference type="ChEBI" id="CHEBI:29985"/>
        <dbReference type="ChEBI" id="CHEBI:30616"/>
        <dbReference type="ChEBI" id="CHEBI:43474"/>
        <dbReference type="ChEBI" id="CHEBI:58359"/>
        <dbReference type="ChEBI" id="CHEBI:78520"/>
        <dbReference type="ChEBI" id="CHEBI:78521"/>
        <dbReference type="ChEBI" id="CHEBI:456216"/>
    </reaction>
</comment>
<proteinExistence type="predicted"/>
<dbReference type="FunFam" id="1.10.10.410:FF:000001">
    <property type="entry name" value="Aspartyl/glutamyl-tRNA(Asn/Gln) amidotransferase subunit B"/>
    <property type="match status" value="1"/>
</dbReference>
<evidence type="ECO:0000256" key="1">
    <source>
        <dbReference type="ARBA" id="ARBA00011123"/>
    </source>
</evidence>
<accession>A0A2P7EA85</accession>
<keyword evidence="3" id="KW-0547">Nucleotide-binding</keyword>
<evidence type="ECO:0000256" key="2">
    <source>
        <dbReference type="ARBA" id="ARBA00022598"/>
    </source>
</evidence>
<dbReference type="InterPro" id="IPR018027">
    <property type="entry name" value="Asn/Gln_amidotransferase"/>
</dbReference>
<dbReference type="Proteomes" id="UP000240206">
    <property type="component" value="Unassembled WGS sequence"/>
</dbReference>
<organism evidence="9 10">
    <name type="scientific">Synechococcus lacustris str. Tous</name>
    <dbReference type="NCBI Taxonomy" id="1910958"/>
    <lineage>
        <taxon>Bacteria</taxon>
        <taxon>Bacillati</taxon>
        <taxon>Cyanobacteriota</taxon>
        <taxon>Cyanophyceae</taxon>
        <taxon>Synechococcales</taxon>
        <taxon>Synechococcaceae</taxon>
        <taxon>Synechococcus</taxon>
    </lineage>
</organism>
<dbReference type="SUPFAM" id="SSF89095">
    <property type="entry name" value="GatB/YqeY motif"/>
    <property type="match status" value="1"/>
</dbReference>
<dbReference type="InterPro" id="IPR023168">
    <property type="entry name" value="GatB_Yqey_C_2"/>
</dbReference>